<dbReference type="Proteomes" id="UP001385892">
    <property type="component" value="Unassembled WGS sequence"/>
</dbReference>
<name>A0ABU8WEA2_9BURK</name>
<accession>A0ABU8WEA2</accession>
<gene>
    <name evidence="1" type="ORF">WKW82_00570</name>
</gene>
<dbReference type="CDD" id="cd20293">
    <property type="entry name" value="cupin_HutD_N"/>
    <property type="match status" value="1"/>
</dbReference>
<evidence type="ECO:0000313" key="2">
    <source>
        <dbReference type="Proteomes" id="UP001385892"/>
    </source>
</evidence>
<dbReference type="InterPro" id="IPR014710">
    <property type="entry name" value="RmlC-like_jellyroll"/>
</dbReference>
<sequence>MTAPHRFTLASLPASPWKNGGGTTREIACWPPGAGIEHFEWRVSIATIAASGPFSVFAGVDRTIMLLGGDGVHLQSKEGIDHRLDTPREPFVFSGDAAIDCTLLGGVSSDFNVMSRRATCAADVRVIRGPQSLDAARDGLLLCLVGQWRAGDETLQEDEGLWWAQSPLAWVLEPVTTNARLVVVRWSHLSNQS</sequence>
<dbReference type="PANTHER" id="PTHR37943">
    <property type="entry name" value="PROTEIN VES"/>
    <property type="match status" value="1"/>
</dbReference>
<reference evidence="1 2" key="1">
    <citation type="submission" date="2024-03" db="EMBL/GenBank/DDBJ databases">
        <title>Novel species of the genus Variovorax.</title>
        <authorList>
            <person name="Liu Q."/>
            <person name="Xin Y.-H."/>
        </authorList>
    </citation>
    <scope>NUCLEOTIDE SEQUENCE [LARGE SCALE GENOMIC DNA]</scope>
    <source>
        <strain evidence="1 2">KACC 18900</strain>
    </source>
</reference>
<organism evidence="1 2">
    <name type="scientific">Variovorax rhizosphaerae</name>
    <dbReference type="NCBI Taxonomy" id="1836200"/>
    <lineage>
        <taxon>Bacteria</taxon>
        <taxon>Pseudomonadati</taxon>
        <taxon>Pseudomonadota</taxon>
        <taxon>Betaproteobacteria</taxon>
        <taxon>Burkholderiales</taxon>
        <taxon>Comamonadaceae</taxon>
        <taxon>Variovorax</taxon>
    </lineage>
</organism>
<comment type="caution">
    <text evidence="1">The sequence shown here is derived from an EMBL/GenBank/DDBJ whole genome shotgun (WGS) entry which is preliminary data.</text>
</comment>
<dbReference type="RefSeq" id="WP_340340309.1">
    <property type="nucleotide sequence ID" value="NZ_JBBKZT010000001.1"/>
</dbReference>
<dbReference type="Pfam" id="PF05962">
    <property type="entry name" value="HutD"/>
    <property type="match status" value="1"/>
</dbReference>
<dbReference type="InterPro" id="IPR011051">
    <property type="entry name" value="RmlC_Cupin_sf"/>
</dbReference>
<proteinExistence type="predicted"/>
<evidence type="ECO:0000313" key="1">
    <source>
        <dbReference type="EMBL" id="MEJ8845123.1"/>
    </source>
</evidence>
<dbReference type="PANTHER" id="PTHR37943:SF1">
    <property type="entry name" value="PROTEIN VES"/>
    <property type="match status" value="1"/>
</dbReference>
<dbReference type="InterPro" id="IPR010282">
    <property type="entry name" value="Uncharacterised_HutD/Ves"/>
</dbReference>
<dbReference type="Gene3D" id="2.60.120.10">
    <property type="entry name" value="Jelly Rolls"/>
    <property type="match status" value="1"/>
</dbReference>
<protein>
    <submittedName>
        <fullName evidence="1">HutD family protein</fullName>
    </submittedName>
</protein>
<dbReference type="SUPFAM" id="SSF51182">
    <property type="entry name" value="RmlC-like cupins"/>
    <property type="match status" value="1"/>
</dbReference>
<dbReference type="EMBL" id="JBBKZT010000001">
    <property type="protein sequence ID" value="MEJ8845123.1"/>
    <property type="molecule type" value="Genomic_DNA"/>
</dbReference>
<keyword evidence="2" id="KW-1185">Reference proteome</keyword>